<evidence type="ECO:0000256" key="1">
    <source>
        <dbReference type="SAM" id="Phobius"/>
    </source>
</evidence>
<dbReference type="Proteomes" id="UP001153076">
    <property type="component" value="Unassembled WGS sequence"/>
</dbReference>
<reference evidence="2" key="1">
    <citation type="submission" date="2022-04" db="EMBL/GenBank/DDBJ databases">
        <title>Carnegiea gigantea Genome sequencing and assembly v2.</title>
        <authorList>
            <person name="Copetti D."/>
            <person name="Sanderson M.J."/>
            <person name="Burquez A."/>
            <person name="Wojciechowski M.F."/>
        </authorList>
    </citation>
    <scope>NUCLEOTIDE SEQUENCE</scope>
    <source>
        <strain evidence="2">SGP5-SGP5p</strain>
        <tissue evidence="2">Aerial part</tissue>
    </source>
</reference>
<proteinExistence type="predicted"/>
<protein>
    <submittedName>
        <fullName evidence="2">Uncharacterized protein</fullName>
    </submittedName>
</protein>
<comment type="caution">
    <text evidence="2">The sequence shown here is derived from an EMBL/GenBank/DDBJ whole genome shotgun (WGS) entry which is preliminary data.</text>
</comment>
<evidence type="ECO:0000313" key="3">
    <source>
        <dbReference type="Proteomes" id="UP001153076"/>
    </source>
</evidence>
<dbReference type="OrthoDB" id="1523082at2759"/>
<keyword evidence="1" id="KW-0472">Membrane</keyword>
<dbReference type="PANTHER" id="PTHR34945:SF4">
    <property type="entry name" value="2-OXOGLUTARATE (2OG) AND FE(II)-DEPENDENT OXYGENASE SUPERFAMILY PROTEIN"/>
    <property type="match status" value="1"/>
</dbReference>
<dbReference type="AlphaFoldDB" id="A0A9Q1K4B6"/>
<dbReference type="EMBL" id="JAKOGI010000361">
    <property type="protein sequence ID" value="KAJ8436158.1"/>
    <property type="molecule type" value="Genomic_DNA"/>
</dbReference>
<gene>
    <name evidence="2" type="ORF">Cgig2_025325</name>
</gene>
<accession>A0A9Q1K4B6</accession>
<dbReference type="InterPro" id="IPR027443">
    <property type="entry name" value="IPNS-like_sf"/>
</dbReference>
<keyword evidence="1" id="KW-0812">Transmembrane</keyword>
<keyword evidence="3" id="KW-1185">Reference proteome</keyword>
<organism evidence="2 3">
    <name type="scientific">Carnegiea gigantea</name>
    <dbReference type="NCBI Taxonomy" id="171969"/>
    <lineage>
        <taxon>Eukaryota</taxon>
        <taxon>Viridiplantae</taxon>
        <taxon>Streptophyta</taxon>
        <taxon>Embryophyta</taxon>
        <taxon>Tracheophyta</taxon>
        <taxon>Spermatophyta</taxon>
        <taxon>Magnoliopsida</taxon>
        <taxon>eudicotyledons</taxon>
        <taxon>Gunneridae</taxon>
        <taxon>Pentapetalae</taxon>
        <taxon>Caryophyllales</taxon>
        <taxon>Cactineae</taxon>
        <taxon>Cactaceae</taxon>
        <taxon>Cactoideae</taxon>
        <taxon>Echinocereeae</taxon>
        <taxon>Carnegiea</taxon>
    </lineage>
</organism>
<feature type="transmembrane region" description="Helical" evidence="1">
    <location>
        <begin position="403"/>
        <end position="420"/>
    </location>
</feature>
<dbReference type="SUPFAM" id="SSF51197">
    <property type="entry name" value="Clavaminate synthase-like"/>
    <property type="match status" value="1"/>
</dbReference>
<dbReference type="PANTHER" id="PTHR34945">
    <property type="entry name" value="2-OXOGLUTARATE (2OG) AND FE(II)-DEPENDENT OXYGENASE SUPERFAMILY PROTEIN"/>
    <property type="match status" value="1"/>
</dbReference>
<sequence>MSHHHNTTTQSATPMTPRDRRTSILMTGYHAPPSPIPTARGVRSVPVADERRLNDYFCKNLQIPYLRLPEVHVHTHHTAGRVRVPAQVDCRLISSRVGNSIDRLIRSAREFGVVRIGGHGIGREEVRSIKAEVELFFRKLDERKTRFRRSFVDRVGNREEFVWFRSDKAMLLWAREVMGSDRYRDFSRKMESVVSKLDKIAEELAEVLSKFSTKRFEKEIEERESIISLYRYNDMHPSLLVSNEDIHESYDHALSLHLAMERGEFYVQTEKGPLSFGTDPETIVVTVGDQLMVLHHLQSFLSLAFQKCWAATEFFEGLASLLDGPTAGPRVFNKRTYDTAFGGLHYQEWSAGDFKSVSGELIFDPNLHGTEASYSLELKCSPMNLNFGYTKRVVRTISLVDQILFVVIMSFVYRIIMFTLSRSSGTQWLSLLR</sequence>
<dbReference type="Gene3D" id="2.60.120.330">
    <property type="entry name" value="B-lactam Antibiotic, Isopenicillin N Synthase, Chain"/>
    <property type="match status" value="1"/>
</dbReference>
<name>A0A9Q1K4B6_9CARY</name>
<evidence type="ECO:0000313" key="2">
    <source>
        <dbReference type="EMBL" id="KAJ8436158.1"/>
    </source>
</evidence>
<keyword evidence="1" id="KW-1133">Transmembrane helix</keyword>